<feature type="compositionally biased region" description="Acidic residues" evidence="1">
    <location>
        <begin position="163"/>
        <end position="183"/>
    </location>
</feature>
<organism evidence="3">
    <name type="scientific">Pyrenophora teres f. teres (strain 0-1)</name>
    <name type="common">Barley net blotch fungus</name>
    <name type="synonym">Drechslera teres f. teres</name>
    <dbReference type="NCBI Taxonomy" id="861557"/>
    <lineage>
        <taxon>Eukaryota</taxon>
        <taxon>Fungi</taxon>
        <taxon>Dikarya</taxon>
        <taxon>Ascomycota</taxon>
        <taxon>Pezizomycotina</taxon>
        <taxon>Dothideomycetes</taxon>
        <taxon>Pleosporomycetidae</taxon>
        <taxon>Pleosporales</taxon>
        <taxon>Pleosporineae</taxon>
        <taxon>Pleosporaceae</taxon>
        <taxon>Pyrenophora</taxon>
    </lineage>
</organism>
<feature type="region of interest" description="Disordered" evidence="1">
    <location>
        <begin position="418"/>
        <end position="470"/>
    </location>
</feature>
<protein>
    <submittedName>
        <fullName evidence="2">Uncharacterized protein</fullName>
    </submittedName>
</protein>
<dbReference type="HOGENOM" id="CLU_600113_0_0_1"/>
<dbReference type="OrthoDB" id="10437081at2759"/>
<dbReference type="Proteomes" id="UP000001067">
    <property type="component" value="Unassembled WGS sequence"/>
</dbReference>
<keyword evidence="3" id="KW-1185">Reference proteome</keyword>
<evidence type="ECO:0000313" key="2">
    <source>
        <dbReference type="EMBL" id="EFQ87551.1"/>
    </source>
</evidence>
<evidence type="ECO:0000313" key="3">
    <source>
        <dbReference type="Proteomes" id="UP000001067"/>
    </source>
</evidence>
<dbReference type="AlphaFoldDB" id="E3S3A2"/>
<dbReference type="EMBL" id="GL536943">
    <property type="protein sequence ID" value="EFQ87551.1"/>
    <property type="molecule type" value="Genomic_DNA"/>
</dbReference>
<sequence length="470" mass="53379">MANAAVELQDWWSREKGSIGLDSRIDVSAICTYAHPYRVHHVALRRLRELNRLGITQDTKTLIRLFIITGLLLDEHEVDYTGPELSLSLPEMCQMVNLLCATEATAPQDGTSSVNDGNEPRNTAPVPNQNPEPDDYSPCDEDSDNMYDKYDNNNPYEPGVAECDGDSDSDLLDESMDEGEDDDLGYQIDATYRRKCSYKKHKEYSAKGKAMISWLEQEIKKGEDLSVQELKGDWHLYSIDSIKSQQKTCQHPHDVNFGRGKLSITYHDAENGTGYDGFLGHIALVGRPDGLTWNVSGYTPSSVSPNWRLYTAEEHSFGRPTGMYTELKMTFCGNGYMTMTLPATAMGGAEGEEEFIFTGVFSEKTKVEKEMEWAKEKGKWFYCGQFDDGDDDDEGPFCYANYHNKTCYDEDCDRHVGDDRTPMTHSKKSRMPRRRPRPDREREGDTEGSESDFSDTEEAHEPSYMWSTDY</sequence>
<dbReference type="KEGG" id="pte:PTT_16923"/>
<reference evidence="2 3" key="1">
    <citation type="journal article" date="2010" name="Genome Biol.">
        <title>A first genome assembly of the barley fungal pathogen Pyrenophora teres f. teres.</title>
        <authorList>
            <person name="Ellwood S.R."/>
            <person name="Liu Z."/>
            <person name="Syme R.A."/>
            <person name="Lai Z."/>
            <person name="Hane J.K."/>
            <person name="Keiper F."/>
            <person name="Moffat C.S."/>
            <person name="Oliver R.P."/>
            <person name="Friesen T.L."/>
        </authorList>
    </citation>
    <scope>NUCLEOTIDE SEQUENCE [LARGE SCALE GENOMIC DNA]</scope>
    <source>
        <strain evidence="2 3">0-1</strain>
    </source>
</reference>
<accession>E3S3A2</accession>
<proteinExistence type="predicted"/>
<feature type="compositionally biased region" description="Acidic residues" evidence="1">
    <location>
        <begin position="132"/>
        <end position="145"/>
    </location>
</feature>
<feature type="region of interest" description="Disordered" evidence="1">
    <location>
        <begin position="107"/>
        <end position="183"/>
    </location>
</feature>
<evidence type="ECO:0000256" key="1">
    <source>
        <dbReference type="SAM" id="MobiDB-lite"/>
    </source>
</evidence>
<name>E3S3A2_PYRTT</name>
<gene>
    <name evidence="2" type="ORF">PTT_16923</name>
</gene>
<feature type="compositionally biased region" description="Basic residues" evidence="1">
    <location>
        <begin position="425"/>
        <end position="437"/>
    </location>
</feature>
<feature type="compositionally biased region" description="Acidic residues" evidence="1">
    <location>
        <begin position="446"/>
        <end position="458"/>
    </location>
</feature>